<evidence type="ECO:0000313" key="3">
    <source>
        <dbReference type="Proteomes" id="UP000266016"/>
    </source>
</evidence>
<comment type="caution">
    <text evidence="2">The sequence shown here is derived from an EMBL/GenBank/DDBJ whole genome shotgun (WGS) entry which is preliminary data.</text>
</comment>
<dbReference type="Proteomes" id="UP000266016">
    <property type="component" value="Unassembled WGS sequence"/>
</dbReference>
<dbReference type="EMBL" id="QWVS01000018">
    <property type="protein sequence ID" value="RID85472.1"/>
    <property type="molecule type" value="Genomic_DNA"/>
</dbReference>
<dbReference type="PANTHER" id="PTHR34595">
    <property type="entry name" value="BLR5612 PROTEIN"/>
    <property type="match status" value="1"/>
</dbReference>
<feature type="domain" description="DUF403" evidence="1">
    <location>
        <begin position="1"/>
        <end position="313"/>
    </location>
</feature>
<organism evidence="2 3">
    <name type="scientific">Peribacillus asahii</name>
    <dbReference type="NCBI Taxonomy" id="228899"/>
    <lineage>
        <taxon>Bacteria</taxon>
        <taxon>Bacillati</taxon>
        <taxon>Bacillota</taxon>
        <taxon>Bacilli</taxon>
        <taxon>Bacillales</taxon>
        <taxon>Bacillaceae</taxon>
        <taxon>Peribacillus</taxon>
    </lineage>
</organism>
<dbReference type="RefSeq" id="WP_119117368.1">
    <property type="nucleotide sequence ID" value="NZ_QWVS01000018.1"/>
</dbReference>
<dbReference type="Pfam" id="PF04168">
    <property type="entry name" value="Alpha-E"/>
    <property type="match status" value="1"/>
</dbReference>
<dbReference type="PANTHER" id="PTHR34595:SF7">
    <property type="entry name" value="SLL1039 PROTEIN"/>
    <property type="match status" value="1"/>
</dbReference>
<reference evidence="2 3" key="1">
    <citation type="submission" date="2018-08" db="EMBL/GenBank/DDBJ databases">
        <title>Bacillus jemisoniae sp. nov., Bacillus chryseoplanitiae sp. nov., Bacillus resnikiae sp. nov., and Bacillus frankliniae sp. nov., isolated from Viking spacecraft and associated surfaces.</title>
        <authorList>
            <person name="Seuylemezian A."/>
            <person name="Vaishampayan P."/>
        </authorList>
    </citation>
    <scope>NUCLEOTIDE SEQUENCE [LARGE SCALE GENOMIC DNA]</scope>
    <source>
        <strain evidence="2 3">MA001</strain>
    </source>
</reference>
<sequence>MMNRCAELMFWVGRYLERIENHTRLIDVNYHLRHELKRNTTEQDYNWERLIGAIGHVDIFKSKYETINEKTALHFLTFDKTNQNSIFSCVQQTRTNIRVLRQYLPNELWDIINSLYLWLKERDIDSVMRQSPYLFYQQLRARLTIFNGTVDATMVRDQEWNFIQAGKNLERAENILRTLNTIYLNFMEDGSLSQDTNNYDRVFALLKSVGGYEGFRKFYANNVTFENVIEFLILNSTFPRSVHFALTSLEANLQSIKQKDYNFSFLSNREVELTGKMKKIREGVREELYELDLLRQMLQSCHQLGDTISKTFFQEEYVEA</sequence>
<evidence type="ECO:0000259" key="1">
    <source>
        <dbReference type="Pfam" id="PF04168"/>
    </source>
</evidence>
<gene>
    <name evidence="2" type="ORF">D1953_11725</name>
</gene>
<dbReference type="InterPro" id="IPR051680">
    <property type="entry name" value="ATP-dep_Glu-Cys_Ligase-2"/>
</dbReference>
<proteinExistence type="predicted"/>
<keyword evidence="3" id="KW-1185">Reference proteome</keyword>
<evidence type="ECO:0000313" key="2">
    <source>
        <dbReference type="EMBL" id="RID85472.1"/>
    </source>
</evidence>
<accession>A0A398B6J7</accession>
<protein>
    <submittedName>
        <fullName evidence="2">Alpha-E domain-containing protein</fullName>
    </submittedName>
</protein>
<dbReference type="AlphaFoldDB" id="A0A398B6J7"/>
<dbReference type="InterPro" id="IPR007296">
    <property type="entry name" value="DUF403"/>
</dbReference>
<name>A0A398B6J7_9BACI</name>